<gene>
    <name evidence="13" type="ORF">GA0070606_5659</name>
</gene>
<dbReference type="FunFam" id="3.40.50.300:FF:000299">
    <property type="entry name" value="ABC transporter ATP-binding protein/permease"/>
    <property type="match status" value="1"/>
</dbReference>
<keyword evidence="8 10" id="KW-0472">Membrane</keyword>
<dbReference type="PROSITE" id="PS50893">
    <property type="entry name" value="ABC_TRANSPORTER_2"/>
    <property type="match status" value="1"/>
</dbReference>
<comment type="similarity">
    <text evidence="9">Belongs to the ABC transporter superfamily. Lipid exporter (TC 3.A.1.106) family.</text>
</comment>
<dbReference type="GO" id="GO:0140359">
    <property type="term" value="F:ABC-type transporter activity"/>
    <property type="evidence" value="ECO:0007669"/>
    <property type="project" value="InterPro"/>
</dbReference>
<evidence type="ECO:0000256" key="3">
    <source>
        <dbReference type="ARBA" id="ARBA00022475"/>
    </source>
</evidence>
<dbReference type="InterPro" id="IPR003439">
    <property type="entry name" value="ABC_transporter-like_ATP-bd"/>
</dbReference>
<evidence type="ECO:0000313" key="14">
    <source>
        <dbReference type="Proteomes" id="UP000199001"/>
    </source>
</evidence>
<evidence type="ECO:0000256" key="2">
    <source>
        <dbReference type="ARBA" id="ARBA00022448"/>
    </source>
</evidence>
<evidence type="ECO:0000256" key="8">
    <source>
        <dbReference type="ARBA" id="ARBA00023136"/>
    </source>
</evidence>
<dbReference type="InterPro" id="IPR027417">
    <property type="entry name" value="P-loop_NTPase"/>
</dbReference>
<dbReference type="SMART" id="SM00382">
    <property type="entry name" value="AAA"/>
    <property type="match status" value="1"/>
</dbReference>
<keyword evidence="14" id="KW-1185">Reference proteome</keyword>
<dbReference type="PROSITE" id="PS50929">
    <property type="entry name" value="ABC_TM1F"/>
    <property type="match status" value="1"/>
</dbReference>
<dbReference type="Proteomes" id="UP000199001">
    <property type="component" value="Unassembled WGS sequence"/>
</dbReference>
<keyword evidence="5" id="KW-0547">Nucleotide-binding</keyword>
<feature type="domain" description="ABC transporter" evidence="11">
    <location>
        <begin position="334"/>
        <end position="569"/>
    </location>
</feature>
<evidence type="ECO:0000256" key="9">
    <source>
        <dbReference type="ARBA" id="ARBA00061644"/>
    </source>
</evidence>
<dbReference type="InterPro" id="IPR011527">
    <property type="entry name" value="ABC1_TM_dom"/>
</dbReference>
<dbReference type="GO" id="GO:0016887">
    <property type="term" value="F:ATP hydrolysis activity"/>
    <property type="evidence" value="ECO:0007669"/>
    <property type="project" value="InterPro"/>
</dbReference>
<dbReference type="InterPro" id="IPR039421">
    <property type="entry name" value="Type_1_exporter"/>
</dbReference>
<dbReference type="GO" id="GO:0005886">
    <property type="term" value="C:plasma membrane"/>
    <property type="evidence" value="ECO:0007669"/>
    <property type="project" value="UniProtKB-SubCell"/>
</dbReference>
<evidence type="ECO:0000256" key="10">
    <source>
        <dbReference type="SAM" id="Phobius"/>
    </source>
</evidence>
<feature type="transmembrane region" description="Helical" evidence="10">
    <location>
        <begin position="53"/>
        <end position="74"/>
    </location>
</feature>
<dbReference type="Pfam" id="PF00664">
    <property type="entry name" value="ABC_membrane"/>
    <property type="match status" value="1"/>
</dbReference>
<keyword evidence="6" id="KW-0067">ATP-binding</keyword>
<dbReference type="InterPro" id="IPR003593">
    <property type="entry name" value="AAA+_ATPase"/>
</dbReference>
<feature type="transmembrane region" description="Helical" evidence="10">
    <location>
        <begin position="12"/>
        <end position="33"/>
    </location>
</feature>
<dbReference type="InterPro" id="IPR017871">
    <property type="entry name" value="ABC_transporter-like_CS"/>
</dbReference>
<dbReference type="OrthoDB" id="9806127at2"/>
<organism evidence="13 14">
    <name type="scientific">Micromonospora citrea</name>
    <dbReference type="NCBI Taxonomy" id="47855"/>
    <lineage>
        <taxon>Bacteria</taxon>
        <taxon>Bacillati</taxon>
        <taxon>Actinomycetota</taxon>
        <taxon>Actinomycetes</taxon>
        <taxon>Micromonosporales</taxon>
        <taxon>Micromonosporaceae</taxon>
        <taxon>Micromonospora</taxon>
    </lineage>
</organism>
<evidence type="ECO:0000256" key="6">
    <source>
        <dbReference type="ARBA" id="ARBA00022840"/>
    </source>
</evidence>
<evidence type="ECO:0000256" key="7">
    <source>
        <dbReference type="ARBA" id="ARBA00022989"/>
    </source>
</evidence>
<evidence type="ECO:0000256" key="4">
    <source>
        <dbReference type="ARBA" id="ARBA00022692"/>
    </source>
</evidence>
<dbReference type="AlphaFoldDB" id="A0A1C6VY25"/>
<protein>
    <submittedName>
        <fullName evidence="13">ABC-type transport system involved in cytochrome bd biosynthesis, ATPase and permease components</fullName>
    </submittedName>
</protein>
<keyword evidence="4 10" id="KW-0812">Transmembrane</keyword>
<dbReference type="PANTHER" id="PTHR24221">
    <property type="entry name" value="ATP-BINDING CASSETTE SUB-FAMILY B"/>
    <property type="match status" value="1"/>
</dbReference>
<evidence type="ECO:0000259" key="11">
    <source>
        <dbReference type="PROSITE" id="PS50893"/>
    </source>
</evidence>
<accession>A0A1C6VY25</accession>
<dbReference type="SUPFAM" id="SSF90123">
    <property type="entry name" value="ABC transporter transmembrane region"/>
    <property type="match status" value="1"/>
</dbReference>
<feature type="domain" description="ABC transmembrane type-1" evidence="12">
    <location>
        <begin position="19"/>
        <end position="300"/>
    </location>
</feature>
<evidence type="ECO:0000256" key="1">
    <source>
        <dbReference type="ARBA" id="ARBA00004651"/>
    </source>
</evidence>
<dbReference type="Gene3D" id="1.20.1560.10">
    <property type="entry name" value="ABC transporter type 1, transmembrane domain"/>
    <property type="match status" value="1"/>
</dbReference>
<dbReference type="SUPFAM" id="SSF52540">
    <property type="entry name" value="P-loop containing nucleoside triphosphate hydrolases"/>
    <property type="match status" value="1"/>
</dbReference>
<evidence type="ECO:0000259" key="12">
    <source>
        <dbReference type="PROSITE" id="PS50929"/>
    </source>
</evidence>
<comment type="subcellular location">
    <subcellularLocation>
        <location evidence="1">Cell membrane</location>
        <topology evidence="1">Multi-pass membrane protein</topology>
    </subcellularLocation>
</comment>
<dbReference type="GO" id="GO:0034040">
    <property type="term" value="F:ATPase-coupled lipid transmembrane transporter activity"/>
    <property type="evidence" value="ECO:0007669"/>
    <property type="project" value="TreeGrafter"/>
</dbReference>
<reference evidence="14" key="1">
    <citation type="submission" date="2016-06" db="EMBL/GenBank/DDBJ databases">
        <authorList>
            <person name="Varghese N."/>
            <person name="Submissions Spin"/>
        </authorList>
    </citation>
    <scope>NUCLEOTIDE SEQUENCE [LARGE SCALE GENOMIC DNA]</scope>
    <source>
        <strain evidence="14">DSM 43903</strain>
    </source>
</reference>
<dbReference type="GO" id="GO:0005524">
    <property type="term" value="F:ATP binding"/>
    <property type="evidence" value="ECO:0007669"/>
    <property type="project" value="UniProtKB-KW"/>
</dbReference>
<dbReference type="RefSeq" id="WP_091106220.1">
    <property type="nucleotide sequence ID" value="NZ_FMHZ01000002.1"/>
</dbReference>
<name>A0A1C6VY25_9ACTN</name>
<evidence type="ECO:0000313" key="13">
    <source>
        <dbReference type="EMBL" id="SCL71239.1"/>
    </source>
</evidence>
<dbReference type="Gene3D" id="3.40.50.300">
    <property type="entry name" value="P-loop containing nucleotide triphosphate hydrolases"/>
    <property type="match status" value="1"/>
</dbReference>
<dbReference type="STRING" id="47855.GA0070606_5659"/>
<proteinExistence type="inferred from homology"/>
<keyword evidence="7 10" id="KW-1133">Transmembrane helix</keyword>
<dbReference type="Pfam" id="PF00005">
    <property type="entry name" value="ABC_tran"/>
    <property type="match status" value="1"/>
</dbReference>
<dbReference type="EMBL" id="FMHZ01000002">
    <property type="protein sequence ID" value="SCL71239.1"/>
    <property type="molecule type" value="Genomic_DNA"/>
</dbReference>
<sequence>MIVHRQLVRLGGAVAWPVAGCAALGVAVSAAYVGQALLLASALAAVARRDLDAAPPLLAGVLAVIVFRAGLLWWREVATAAAGARIRARLRDRLVGRLAELGPAWLTGARTGRTQATLVDGVEGLDAYYSRYVPQVLVTATVPTVLVAWLATVEPVAAALLGVAVLLVLTVPRAWDATLLRRGRGRWAAFTALAADFLDTLQGAATLRAFGAVGRMRDRVEVRSRDLHATTMAQLRLSLVEGGVSALLVHAGVAAATVAAAVAATGGRAGAATVFLVLLISAECFRPVRDLGAHWHAGYLGVTAVDGLTELLTARPPVVHTGRVDRRFAAGPAVVFERVGYRYPDRARPAVRDVTLRLAPGETVAVVGRSGAGKSTLANLLLRHLDPDAGRITVDGVDLRDLTRDALRRTITVVAQETYLFHGTVADNLRLARPDATDADLVAAARAAGAHDFVTALPNGYATPVGERGATLSGGQRQRLAIARAMLADTPVLILDEATSHLDRRQEAEILTALAGAARGRTCLVIAHRLAGVRHADRIALMCDGRITATGRHEELLRTSRAYADLVTVQEEA</sequence>
<dbReference type="PANTHER" id="PTHR24221:SF646">
    <property type="entry name" value="HAEMOLYSIN SECRETION ATP-BINDING PROTEIN"/>
    <property type="match status" value="1"/>
</dbReference>
<keyword evidence="2" id="KW-0813">Transport</keyword>
<dbReference type="PROSITE" id="PS00211">
    <property type="entry name" value="ABC_TRANSPORTER_1"/>
    <property type="match status" value="1"/>
</dbReference>
<dbReference type="InterPro" id="IPR036640">
    <property type="entry name" value="ABC1_TM_sf"/>
</dbReference>
<keyword evidence="3" id="KW-1003">Cell membrane</keyword>
<evidence type="ECO:0000256" key="5">
    <source>
        <dbReference type="ARBA" id="ARBA00022741"/>
    </source>
</evidence>